<comment type="caution">
    <text evidence="2">The sequence shown here is derived from an EMBL/GenBank/DDBJ whole genome shotgun (WGS) entry which is preliminary data.</text>
</comment>
<gene>
    <name evidence="2" type="ORF">JFN93_10360</name>
</gene>
<dbReference type="Proteomes" id="UP000636888">
    <property type="component" value="Unassembled WGS sequence"/>
</dbReference>
<protein>
    <submittedName>
        <fullName evidence="2">Uncharacterized protein</fullName>
    </submittedName>
</protein>
<feature type="transmembrane region" description="Helical" evidence="1">
    <location>
        <begin position="29"/>
        <end position="48"/>
    </location>
</feature>
<organism evidence="2 3">
    <name type="scientific">Geomesophilobacter sediminis</name>
    <dbReference type="NCBI Taxonomy" id="2798584"/>
    <lineage>
        <taxon>Bacteria</taxon>
        <taxon>Pseudomonadati</taxon>
        <taxon>Thermodesulfobacteriota</taxon>
        <taxon>Desulfuromonadia</taxon>
        <taxon>Geobacterales</taxon>
        <taxon>Geobacteraceae</taxon>
        <taxon>Geomesophilobacter</taxon>
    </lineage>
</organism>
<keyword evidence="1" id="KW-1133">Transmembrane helix</keyword>
<dbReference type="InterPro" id="IPR037185">
    <property type="entry name" value="EmrE-like"/>
</dbReference>
<sequence>MTAFAWIVFIAAAALEVGGDAVIRKGLRGSLLWLIVGGFLMLGCYGVVVNTVKWDFSKLLGVYVAVFAVVSILAGRFVFQETVPVSTWVGLGIIVAGGAVIQYGS</sequence>
<evidence type="ECO:0000256" key="1">
    <source>
        <dbReference type="SAM" id="Phobius"/>
    </source>
</evidence>
<dbReference type="Gene3D" id="1.10.3730.20">
    <property type="match status" value="1"/>
</dbReference>
<keyword evidence="3" id="KW-1185">Reference proteome</keyword>
<accession>A0A8J7LVJ7</accession>
<proteinExistence type="predicted"/>
<dbReference type="EMBL" id="JAEMHM010000007">
    <property type="protein sequence ID" value="MBJ6725110.1"/>
    <property type="molecule type" value="Genomic_DNA"/>
</dbReference>
<dbReference type="SUPFAM" id="SSF103481">
    <property type="entry name" value="Multidrug resistance efflux transporter EmrE"/>
    <property type="match status" value="1"/>
</dbReference>
<reference evidence="2" key="1">
    <citation type="submission" date="2020-12" db="EMBL/GenBank/DDBJ databases">
        <title>Geomonas sp. Red875, isolated from river sediment.</title>
        <authorList>
            <person name="Xu Z."/>
            <person name="Zhang Z."/>
            <person name="Masuda Y."/>
            <person name="Itoh H."/>
            <person name="Senoo K."/>
        </authorList>
    </citation>
    <scope>NUCLEOTIDE SEQUENCE</scope>
    <source>
        <strain evidence="2">Red875</strain>
    </source>
</reference>
<keyword evidence="1" id="KW-0472">Membrane</keyword>
<feature type="transmembrane region" description="Helical" evidence="1">
    <location>
        <begin position="85"/>
        <end position="104"/>
    </location>
</feature>
<evidence type="ECO:0000313" key="3">
    <source>
        <dbReference type="Proteomes" id="UP000636888"/>
    </source>
</evidence>
<feature type="transmembrane region" description="Helical" evidence="1">
    <location>
        <begin position="60"/>
        <end position="79"/>
    </location>
</feature>
<evidence type="ECO:0000313" key="2">
    <source>
        <dbReference type="EMBL" id="MBJ6725110.1"/>
    </source>
</evidence>
<name>A0A8J7LVJ7_9BACT</name>
<keyword evidence="1" id="KW-0812">Transmembrane</keyword>
<dbReference type="RefSeq" id="WP_199383994.1">
    <property type="nucleotide sequence ID" value="NZ_JAEMHM010000007.1"/>
</dbReference>
<dbReference type="AlphaFoldDB" id="A0A8J7LVJ7"/>